<comment type="similarity">
    <text evidence="1 6">Belongs to the chaperonin (HSP60) family.</text>
</comment>
<evidence type="ECO:0000313" key="8">
    <source>
        <dbReference type="EMBL" id="APR03867.1"/>
    </source>
</evidence>
<dbReference type="EMBL" id="CP018839">
    <property type="protein sequence ID" value="APR03867.1"/>
    <property type="molecule type" value="Genomic_DNA"/>
</dbReference>
<comment type="subunit">
    <text evidence="7">Forms a cylinder of 14 subunits composed of two heptameric rings stacked back-to-back. Interacts with the co-chaperonin GroES.</text>
</comment>
<organism evidence="8 9">
    <name type="scientific">Thauera chlorobenzoica</name>
    <dbReference type="NCBI Taxonomy" id="96773"/>
    <lineage>
        <taxon>Bacteria</taxon>
        <taxon>Pseudomonadati</taxon>
        <taxon>Pseudomonadota</taxon>
        <taxon>Betaproteobacteria</taxon>
        <taxon>Rhodocyclales</taxon>
        <taxon>Zoogloeaceae</taxon>
        <taxon>Thauera</taxon>
    </lineage>
</organism>
<dbReference type="KEGG" id="tcl:Tchl_1006"/>
<dbReference type="InterPro" id="IPR027409">
    <property type="entry name" value="GroEL-like_apical_dom_sf"/>
</dbReference>
<comment type="function">
    <text evidence="7">Together with its co-chaperonin GroES, plays an essential role in assisting protein folding. The GroEL-GroES system forms a nano-cage that allows encapsulation of the non-native substrate proteins and provides a physical environment optimized to promote and accelerate protein folding.</text>
</comment>
<dbReference type="Proteomes" id="UP000185739">
    <property type="component" value="Chromosome"/>
</dbReference>
<evidence type="ECO:0000256" key="7">
    <source>
        <dbReference type="RuleBase" id="RU000419"/>
    </source>
</evidence>
<dbReference type="GO" id="GO:0042026">
    <property type="term" value="P:protein refolding"/>
    <property type="evidence" value="ECO:0007669"/>
    <property type="project" value="InterPro"/>
</dbReference>
<dbReference type="SUPFAM" id="SSF52029">
    <property type="entry name" value="GroEL apical domain-like"/>
    <property type="match status" value="1"/>
</dbReference>
<evidence type="ECO:0000256" key="3">
    <source>
        <dbReference type="ARBA" id="ARBA00022840"/>
    </source>
</evidence>
<dbReference type="SUPFAM" id="SSF54849">
    <property type="entry name" value="GroEL-intermediate domain like"/>
    <property type="match status" value="1"/>
</dbReference>
<gene>
    <name evidence="8" type="ORF">Tchl_1006</name>
</gene>
<name>A0A1H5VQ71_9RHOO</name>
<dbReference type="SUPFAM" id="SSF48592">
    <property type="entry name" value="GroEL equatorial domain-like"/>
    <property type="match status" value="1"/>
</dbReference>
<evidence type="ECO:0000256" key="2">
    <source>
        <dbReference type="ARBA" id="ARBA00022741"/>
    </source>
</evidence>
<dbReference type="NCBIfam" id="NF009489">
    <property type="entry name" value="PRK12851.1"/>
    <property type="match status" value="1"/>
</dbReference>
<dbReference type="NCBIfam" id="NF009488">
    <property type="entry name" value="PRK12850.1"/>
    <property type="match status" value="1"/>
</dbReference>
<dbReference type="GO" id="GO:0005524">
    <property type="term" value="F:ATP binding"/>
    <property type="evidence" value="ECO:0007669"/>
    <property type="project" value="UniProtKB-KW"/>
</dbReference>
<dbReference type="InterPro" id="IPR027410">
    <property type="entry name" value="TCP-1-like_intermed_sf"/>
</dbReference>
<evidence type="ECO:0000256" key="1">
    <source>
        <dbReference type="ARBA" id="ARBA00006607"/>
    </source>
</evidence>
<evidence type="ECO:0000256" key="5">
    <source>
        <dbReference type="ARBA" id="ARBA00023235"/>
    </source>
</evidence>
<evidence type="ECO:0000256" key="4">
    <source>
        <dbReference type="ARBA" id="ARBA00023186"/>
    </source>
</evidence>
<sequence length="529" mass="54594">MTAKQLVFRDDAYRRILRGVDVLANAVRETLGPCARTVLLEQPSGPPVVINSGVVVARAITLPDPFENIGVDLVREAAARTSEVAGDGTTTATLLAAAIVREGVKYVAAGGNPMDLKRGIDRAVAALVPMLHAIARPCTARREIAQVAGISANNDEGIGTLIADAMARVGNEGAITVEEGSGLESTLTVVEGMQFDRGYLSPYFINVEGGTRVVLEDAAVLVCARKLSVVTELLPALEVAAGKGWPLLLIAEDIEGDALALLVINTLRGTLKACAVKAPAFGERQRAMLEDIAVLTAATLVDAQSGIGLAGLTAGQFGHVRRVEVDKDACTLIGGCGTRERIDARIGQLRAERERAGADDAREGLDQRLACLAGGVAMIKVGGASEAEMKERRARVEDALHATRAAVAEGILPGGGVALLRAGAVLETLHGAGHDEDCGVRIVQRAIEEPLRQLVANAGLDAAVVIERVLAGDGAFGFNAASGEYGDLVAMGVLDPCKVTRCALQNAASVAGLILTIGCMVAPAPAGGG</sequence>
<accession>A0A1H5VQ71</accession>
<protein>
    <recommendedName>
        <fullName evidence="7">60 kDa chaperonin</fullName>
    </recommendedName>
</protein>
<dbReference type="GO" id="GO:0140662">
    <property type="term" value="F:ATP-dependent protein folding chaperone"/>
    <property type="evidence" value="ECO:0007669"/>
    <property type="project" value="InterPro"/>
</dbReference>
<evidence type="ECO:0000313" key="9">
    <source>
        <dbReference type="Proteomes" id="UP000185739"/>
    </source>
</evidence>
<dbReference type="OrthoDB" id="8527873at2"/>
<keyword evidence="3" id="KW-0067">ATP-binding</keyword>
<dbReference type="InterPro" id="IPR027413">
    <property type="entry name" value="GROEL-like_equatorial_sf"/>
</dbReference>
<dbReference type="RefSeq" id="WP_075147434.1">
    <property type="nucleotide sequence ID" value="NZ_CP018839.1"/>
</dbReference>
<dbReference type="AlphaFoldDB" id="A0A1H5VQ71"/>
<dbReference type="NCBIfam" id="NF009487">
    <property type="entry name" value="PRK12849.1"/>
    <property type="match status" value="1"/>
</dbReference>
<keyword evidence="5" id="KW-0413">Isomerase</keyword>
<dbReference type="Gene3D" id="3.50.7.10">
    <property type="entry name" value="GroEL"/>
    <property type="match status" value="1"/>
</dbReference>
<dbReference type="GO" id="GO:0016853">
    <property type="term" value="F:isomerase activity"/>
    <property type="evidence" value="ECO:0007669"/>
    <property type="project" value="UniProtKB-KW"/>
</dbReference>
<dbReference type="PANTHER" id="PTHR45633">
    <property type="entry name" value="60 KDA HEAT SHOCK PROTEIN, MITOCHONDRIAL"/>
    <property type="match status" value="1"/>
</dbReference>
<dbReference type="Pfam" id="PF00118">
    <property type="entry name" value="Cpn60_TCP1"/>
    <property type="match status" value="1"/>
</dbReference>
<dbReference type="Gene3D" id="1.10.560.10">
    <property type="entry name" value="GroEL-like equatorial domain"/>
    <property type="match status" value="1"/>
</dbReference>
<dbReference type="STRING" id="96773.Tchl_1006"/>
<proteinExistence type="inferred from homology"/>
<dbReference type="PRINTS" id="PR00298">
    <property type="entry name" value="CHAPERONIN60"/>
</dbReference>
<dbReference type="NCBIfam" id="TIGR02348">
    <property type="entry name" value="GroEL"/>
    <property type="match status" value="1"/>
</dbReference>
<reference evidence="8 9" key="1">
    <citation type="submission" date="2016-12" db="EMBL/GenBank/DDBJ databases">
        <title>Complete genome sequence of Thauera chlorobenzoica, a Betaproteobacterium degrading haloaromatics anaerobically to CO2 and halides.</title>
        <authorList>
            <person name="Goris T."/>
            <person name="Mergelsberg M."/>
            <person name="Boll M."/>
        </authorList>
    </citation>
    <scope>NUCLEOTIDE SEQUENCE [LARGE SCALE GENOMIC DNA]</scope>
    <source>
        <strain evidence="8 9">3CB1</strain>
    </source>
</reference>
<dbReference type="Gene3D" id="3.30.260.10">
    <property type="entry name" value="TCP-1-like chaperonin intermediate domain"/>
    <property type="match status" value="1"/>
</dbReference>
<dbReference type="CDD" id="cd03344">
    <property type="entry name" value="GroEL"/>
    <property type="match status" value="1"/>
</dbReference>
<dbReference type="InterPro" id="IPR002423">
    <property type="entry name" value="Cpn60/GroEL/TCP-1"/>
</dbReference>
<dbReference type="NCBIfam" id="NF000592">
    <property type="entry name" value="PRK00013.1"/>
    <property type="match status" value="1"/>
</dbReference>
<keyword evidence="9" id="KW-1185">Reference proteome</keyword>
<dbReference type="InterPro" id="IPR001844">
    <property type="entry name" value="Cpn60/GroEL"/>
</dbReference>
<keyword evidence="2" id="KW-0547">Nucleotide-binding</keyword>
<dbReference type="FunFam" id="3.50.7.10:FF:000001">
    <property type="entry name" value="60 kDa chaperonin"/>
    <property type="match status" value="1"/>
</dbReference>
<keyword evidence="4" id="KW-0143">Chaperone</keyword>
<evidence type="ECO:0000256" key="6">
    <source>
        <dbReference type="RuleBase" id="RU000418"/>
    </source>
</evidence>